<comment type="caution">
    <text evidence="2">The sequence shown here is derived from an EMBL/GenBank/DDBJ whole genome shotgun (WGS) entry which is preliminary data.</text>
</comment>
<dbReference type="Proteomes" id="UP001437256">
    <property type="component" value="Unassembled WGS sequence"/>
</dbReference>
<organism evidence="2 3">
    <name type="scientific">Marasmius tenuissimus</name>
    <dbReference type="NCBI Taxonomy" id="585030"/>
    <lineage>
        <taxon>Eukaryota</taxon>
        <taxon>Fungi</taxon>
        <taxon>Dikarya</taxon>
        <taxon>Basidiomycota</taxon>
        <taxon>Agaricomycotina</taxon>
        <taxon>Agaricomycetes</taxon>
        <taxon>Agaricomycetidae</taxon>
        <taxon>Agaricales</taxon>
        <taxon>Marasmiineae</taxon>
        <taxon>Marasmiaceae</taxon>
        <taxon>Marasmius</taxon>
    </lineage>
</organism>
<evidence type="ECO:0000256" key="1">
    <source>
        <dbReference type="SAM" id="MobiDB-lite"/>
    </source>
</evidence>
<feature type="region of interest" description="Disordered" evidence="1">
    <location>
        <begin position="38"/>
        <end position="59"/>
    </location>
</feature>
<reference evidence="2 3" key="1">
    <citation type="submission" date="2024-05" db="EMBL/GenBank/DDBJ databases">
        <title>A draft genome resource for the thread blight pathogen Marasmius tenuissimus strain MS-2.</title>
        <authorList>
            <person name="Yulfo-Soto G.E."/>
            <person name="Baruah I.K."/>
            <person name="Amoako-Attah I."/>
            <person name="Bukari Y."/>
            <person name="Meinhardt L.W."/>
            <person name="Bailey B.A."/>
            <person name="Cohen S.P."/>
        </authorList>
    </citation>
    <scope>NUCLEOTIDE SEQUENCE [LARGE SCALE GENOMIC DNA]</scope>
    <source>
        <strain evidence="2 3">MS-2</strain>
    </source>
</reference>
<evidence type="ECO:0000313" key="3">
    <source>
        <dbReference type="Proteomes" id="UP001437256"/>
    </source>
</evidence>
<sequence length="156" mass="16899">MQALDINPFPTHVSGNGAIPPDTNDTDIQQGSEQPHINQVDIGGRHYGRADTKPEPPPSANLEYAKDACSATIASATQNSLEGGLNFILATPVRPEMGAFTTEELVVELKQRMQEEGRWNRDESLPGYPESDQGISHCRIGFLTTYDATLGKCNSA</sequence>
<accession>A0ABR2ZI69</accession>
<name>A0ABR2ZI69_9AGAR</name>
<proteinExistence type="predicted"/>
<feature type="region of interest" description="Disordered" evidence="1">
    <location>
        <begin position="1"/>
        <end position="20"/>
    </location>
</feature>
<protein>
    <submittedName>
        <fullName evidence="2">Uncharacterized protein</fullName>
    </submittedName>
</protein>
<gene>
    <name evidence="2" type="ORF">AAF712_012120</name>
</gene>
<evidence type="ECO:0000313" key="2">
    <source>
        <dbReference type="EMBL" id="KAL0061058.1"/>
    </source>
</evidence>
<keyword evidence="3" id="KW-1185">Reference proteome</keyword>
<dbReference type="EMBL" id="JBBXMP010000149">
    <property type="protein sequence ID" value="KAL0061058.1"/>
    <property type="molecule type" value="Genomic_DNA"/>
</dbReference>